<keyword evidence="4" id="KW-0808">Transferase</keyword>
<evidence type="ECO:0000256" key="8">
    <source>
        <dbReference type="ARBA" id="ARBA00023012"/>
    </source>
</evidence>
<dbReference type="CDD" id="cd00082">
    <property type="entry name" value="HisKA"/>
    <property type="match status" value="1"/>
</dbReference>
<dbReference type="SMART" id="SM00091">
    <property type="entry name" value="PAS"/>
    <property type="match status" value="3"/>
</dbReference>
<dbReference type="AlphaFoldDB" id="A0A942U8A3"/>
<dbReference type="InterPro" id="IPR001610">
    <property type="entry name" value="PAC"/>
</dbReference>
<evidence type="ECO:0000256" key="5">
    <source>
        <dbReference type="ARBA" id="ARBA00022741"/>
    </source>
</evidence>
<dbReference type="InterPro" id="IPR003594">
    <property type="entry name" value="HATPase_dom"/>
</dbReference>
<dbReference type="SMART" id="SM00388">
    <property type="entry name" value="HisKA"/>
    <property type="match status" value="1"/>
</dbReference>
<dbReference type="InterPro" id="IPR013767">
    <property type="entry name" value="PAS_fold"/>
</dbReference>
<keyword evidence="7" id="KW-0067">ATP-binding</keyword>
<dbReference type="InterPro" id="IPR003661">
    <property type="entry name" value="HisK_dim/P_dom"/>
</dbReference>
<evidence type="ECO:0000256" key="2">
    <source>
        <dbReference type="ARBA" id="ARBA00012438"/>
    </source>
</evidence>
<evidence type="ECO:0000256" key="1">
    <source>
        <dbReference type="ARBA" id="ARBA00000085"/>
    </source>
</evidence>
<dbReference type="InterPro" id="IPR004358">
    <property type="entry name" value="Sig_transdc_His_kin-like_C"/>
</dbReference>
<evidence type="ECO:0000259" key="11">
    <source>
        <dbReference type="PROSITE" id="PS50113"/>
    </source>
</evidence>
<dbReference type="SUPFAM" id="SSF55874">
    <property type="entry name" value="ATPase domain of HSP90 chaperone/DNA topoisomerase II/histidine kinase"/>
    <property type="match status" value="1"/>
</dbReference>
<dbReference type="Pfam" id="PF02518">
    <property type="entry name" value="HATPase_c"/>
    <property type="match status" value="1"/>
</dbReference>
<dbReference type="SUPFAM" id="SSF47384">
    <property type="entry name" value="Homodimeric domain of signal transducing histidine kinase"/>
    <property type="match status" value="1"/>
</dbReference>
<dbReference type="SUPFAM" id="SSF55785">
    <property type="entry name" value="PYP-like sensor domain (PAS domain)"/>
    <property type="match status" value="3"/>
</dbReference>
<sequence>MNSPVEGIKSEKRFLLNKYLDEWVSSNKTRFYGNQDAIMVLDLEGNILLVNPSYEELSGYSFEEALLMKFQTLFPIESLDKIFHYFHKTTLGQVQNFDCFMISKQGHTVDLNITNIPISVDDKIVGLYAVIKNITELKRARAEVRQIEEFHRVLTDNILDIIVNTNLLGTILYVSPAVKHLLGFEQDEIIGQQLSSLFYKEDVQKAFLEREKLLNNLKGYNRGSYRFIKKDGSLIWLEAICKPIVNSDTQRILEIVSVFRDISERVKAEEELWGREKAFRNLIENSPDTVLIAKNDKILFINETGVALLGASSSEEIIHTSIMKYIHSNYRNKAKRRIKKVFNGETTDFTEYKIKRFDGTLLDVEIKGIPTFFQSQSAQHLIVRDITERKKTLELILHSEKLSIAGQLAAGIAHEVRNPLTAIKGFLQLMQVPLDNSTYVEIIKSEINRIEIILSELLILAKPQDVKFNEENLNTLIQEVKTLIDTQAIMQNIQIEFANQIGNLTISCDKNKLKQVFINFFKNSIEAMPNGGTIIIEIKKHSKNNAKITIQDTGTGIPKHILKKIGQPFFTTKEGGTGLGVMISKQIIENHNGSLQFWSDKKGTIIEVILPLNNKQ</sequence>
<comment type="caution">
    <text evidence="12">The sequence shown here is derived from an EMBL/GenBank/DDBJ whole genome shotgun (WGS) entry which is preliminary data.</text>
</comment>
<dbReference type="EC" id="2.7.13.3" evidence="2"/>
<evidence type="ECO:0000256" key="7">
    <source>
        <dbReference type="ARBA" id="ARBA00022840"/>
    </source>
</evidence>
<dbReference type="GO" id="GO:0000155">
    <property type="term" value="F:phosphorelay sensor kinase activity"/>
    <property type="evidence" value="ECO:0007669"/>
    <property type="project" value="InterPro"/>
</dbReference>
<dbReference type="Pfam" id="PF00512">
    <property type="entry name" value="HisKA"/>
    <property type="match status" value="1"/>
</dbReference>
<comment type="catalytic activity">
    <reaction evidence="1">
        <text>ATP + protein L-histidine = ADP + protein N-phospho-L-histidine.</text>
        <dbReference type="EC" id="2.7.13.3"/>
    </reaction>
</comment>
<dbReference type="EMBL" id="JAGYPF010000004">
    <property type="protein sequence ID" value="MBS4214762.1"/>
    <property type="molecule type" value="Genomic_DNA"/>
</dbReference>
<dbReference type="PRINTS" id="PR00344">
    <property type="entry name" value="BCTRLSENSOR"/>
</dbReference>
<dbReference type="InterPro" id="IPR036097">
    <property type="entry name" value="HisK_dim/P_sf"/>
</dbReference>
<dbReference type="NCBIfam" id="TIGR00229">
    <property type="entry name" value="sensory_box"/>
    <property type="match status" value="3"/>
</dbReference>
<keyword evidence="5" id="KW-0547">Nucleotide-binding</keyword>
<organism evidence="12 13">
    <name type="scientific">Neobacillus rhizophilus</name>
    <dbReference type="NCBI Taxonomy" id="2833579"/>
    <lineage>
        <taxon>Bacteria</taxon>
        <taxon>Bacillati</taxon>
        <taxon>Bacillota</taxon>
        <taxon>Bacilli</taxon>
        <taxon>Bacillales</taxon>
        <taxon>Bacillaceae</taxon>
        <taxon>Neobacillus</taxon>
    </lineage>
</organism>
<dbReference type="GO" id="GO:0005524">
    <property type="term" value="F:ATP binding"/>
    <property type="evidence" value="ECO:0007669"/>
    <property type="project" value="UniProtKB-KW"/>
</dbReference>
<dbReference type="PANTHER" id="PTHR43065:SF34">
    <property type="entry name" value="SPORULATION KINASE A"/>
    <property type="match status" value="1"/>
</dbReference>
<feature type="domain" description="PAS" evidence="10">
    <location>
        <begin position="36"/>
        <end position="66"/>
    </location>
</feature>
<keyword evidence="8" id="KW-0902">Two-component regulatory system</keyword>
<keyword evidence="6" id="KW-0418">Kinase</keyword>
<evidence type="ECO:0000313" key="13">
    <source>
        <dbReference type="Proteomes" id="UP000679749"/>
    </source>
</evidence>
<dbReference type="SMART" id="SM00387">
    <property type="entry name" value="HATPase_c"/>
    <property type="match status" value="1"/>
</dbReference>
<dbReference type="InterPro" id="IPR036890">
    <property type="entry name" value="HATPase_C_sf"/>
</dbReference>
<dbReference type="PANTHER" id="PTHR43065">
    <property type="entry name" value="SENSOR HISTIDINE KINASE"/>
    <property type="match status" value="1"/>
</dbReference>
<dbReference type="SMART" id="SM00086">
    <property type="entry name" value="PAC"/>
    <property type="match status" value="3"/>
</dbReference>
<gene>
    <name evidence="12" type="ORF">KHA99_20145</name>
</gene>
<dbReference type="Pfam" id="PF13426">
    <property type="entry name" value="PAS_9"/>
    <property type="match status" value="2"/>
</dbReference>
<dbReference type="PROSITE" id="PS50112">
    <property type="entry name" value="PAS"/>
    <property type="match status" value="3"/>
</dbReference>
<dbReference type="PROSITE" id="PS50113">
    <property type="entry name" value="PAC"/>
    <property type="match status" value="1"/>
</dbReference>
<dbReference type="Pfam" id="PF00989">
    <property type="entry name" value="PAS"/>
    <property type="match status" value="1"/>
</dbReference>
<evidence type="ECO:0000259" key="9">
    <source>
        <dbReference type="PROSITE" id="PS50109"/>
    </source>
</evidence>
<dbReference type="Proteomes" id="UP000679749">
    <property type="component" value="Unassembled WGS sequence"/>
</dbReference>
<evidence type="ECO:0000256" key="6">
    <source>
        <dbReference type="ARBA" id="ARBA00022777"/>
    </source>
</evidence>
<feature type="domain" description="PAS" evidence="10">
    <location>
        <begin position="275"/>
        <end position="345"/>
    </location>
</feature>
<protein>
    <recommendedName>
        <fullName evidence="2">histidine kinase</fullName>
        <ecNumber evidence="2">2.7.13.3</ecNumber>
    </recommendedName>
</protein>
<evidence type="ECO:0000259" key="10">
    <source>
        <dbReference type="PROSITE" id="PS50112"/>
    </source>
</evidence>
<name>A0A942U8A3_9BACI</name>
<dbReference type="InterPro" id="IPR000014">
    <property type="entry name" value="PAS"/>
</dbReference>
<reference evidence="12" key="1">
    <citation type="submission" date="2021-05" db="EMBL/GenBank/DDBJ databases">
        <title>Novel Bacillus species.</title>
        <authorList>
            <person name="Liu G."/>
        </authorList>
    </citation>
    <scope>NUCLEOTIDE SEQUENCE</scope>
    <source>
        <strain evidence="12">FJAT-49825</strain>
    </source>
</reference>
<dbReference type="PROSITE" id="PS50109">
    <property type="entry name" value="HIS_KIN"/>
    <property type="match status" value="1"/>
</dbReference>
<evidence type="ECO:0000256" key="4">
    <source>
        <dbReference type="ARBA" id="ARBA00022679"/>
    </source>
</evidence>
<evidence type="ECO:0000256" key="3">
    <source>
        <dbReference type="ARBA" id="ARBA00022553"/>
    </source>
</evidence>
<dbReference type="InterPro" id="IPR005467">
    <property type="entry name" value="His_kinase_dom"/>
</dbReference>
<dbReference type="Gene3D" id="3.30.565.10">
    <property type="entry name" value="Histidine kinase-like ATPase, C-terminal domain"/>
    <property type="match status" value="1"/>
</dbReference>
<feature type="domain" description="PAS" evidence="10">
    <location>
        <begin position="147"/>
        <end position="217"/>
    </location>
</feature>
<proteinExistence type="predicted"/>
<evidence type="ECO:0000313" key="12">
    <source>
        <dbReference type="EMBL" id="MBS4214762.1"/>
    </source>
</evidence>
<keyword evidence="13" id="KW-1185">Reference proteome</keyword>
<dbReference type="InterPro" id="IPR000700">
    <property type="entry name" value="PAS-assoc_C"/>
</dbReference>
<dbReference type="Gene3D" id="3.30.450.20">
    <property type="entry name" value="PAS domain"/>
    <property type="match status" value="3"/>
</dbReference>
<feature type="domain" description="Histidine kinase" evidence="9">
    <location>
        <begin position="411"/>
        <end position="614"/>
    </location>
</feature>
<dbReference type="Gene3D" id="1.10.287.130">
    <property type="match status" value="1"/>
</dbReference>
<keyword evidence="3" id="KW-0597">Phosphoprotein</keyword>
<dbReference type="InterPro" id="IPR035965">
    <property type="entry name" value="PAS-like_dom_sf"/>
</dbReference>
<dbReference type="CDD" id="cd00130">
    <property type="entry name" value="PAS"/>
    <property type="match status" value="3"/>
</dbReference>
<accession>A0A942U8A3</accession>
<dbReference type="GO" id="GO:0006355">
    <property type="term" value="P:regulation of DNA-templated transcription"/>
    <property type="evidence" value="ECO:0007669"/>
    <property type="project" value="InterPro"/>
</dbReference>
<feature type="domain" description="PAC" evidence="11">
    <location>
        <begin position="221"/>
        <end position="274"/>
    </location>
</feature>